<dbReference type="Proteomes" id="UP000237319">
    <property type="component" value="Unassembled WGS sequence"/>
</dbReference>
<protein>
    <submittedName>
        <fullName evidence="1">Uncharacterized protein</fullName>
    </submittedName>
</protein>
<dbReference type="AlphaFoldDB" id="A0A2S5D2H3"/>
<accession>A0A2S5D2H3</accession>
<reference evidence="1 2" key="1">
    <citation type="submission" date="2017-11" db="EMBL/GenBank/DDBJ databases">
        <title>Genome sequence of Lysinibacillus sphaericus, a lignin-degrading bacteria isolated from municipal solid waste soil.</title>
        <authorList>
            <person name="Persinoti G.F."/>
            <person name="Paixao D.A."/>
            <person name="Bugg T.D."/>
            <person name="Squina F.M."/>
        </authorList>
    </citation>
    <scope>NUCLEOTIDE SEQUENCE [LARGE SCALE GENOMIC DNA]</scope>
    <source>
        <strain evidence="1 2">A1</strain>
    </source>
</reference>
<sequence>MFKIVKEGHWLSENGLWGIEYRVVLFKKSGTYSQEIWVTRRNTKGKHVRTKKAVPGYVKEMIDKYSRKCKECVARLVEVREAQVLTAKAENNSWQTVLTLSEREHKTFYLNESTYVIRNDFYNALIVNEREHCLLEVVV</sequence>
<evidence type="ECO:0000313" key="2">
    <source>
        <dbReference type="Proteomes" id="UP000237319"/>
    </source>
</evidence>
<proteinExistence type="predicted"/>
<evidence type="ECO:0000313" key="1">
    <source>
        <dbReference type="EMBL" id="POZ57197.1"/>
    </source>
</evidence>
<dbReference type="EMBL" id="PGLV01000001">
    <property type="protein sequence ID" value="POZ57197.1"/>
    <property type="molecule type" value="Genomic_DNA"/>
</dbReference>
<organism evidence="1 2">
    <name type="scientific">Lysinibacillus sphaericus</name>
    <name type="common">Bacillus sphaericus</name>
    <dbReference type="NCBI Taxonomy" id="1421"/>
    <lineage>
        <taxon>Bacteria</taxon>
        <taxon>Bacillati</taxon>
        <taxon>Bacillota</taxon>
        <taxon>Bacilli</taxon>
        <taxon>Bacillales</taxon>
        <taxon>Bacillaceae</taxon>
        <taxon>Lysinibacillus</taxon>
    </lineage>
</organism>
<keyword evidence="2" id="KW-1185">Reference proteome</keyword>
<name>A0A2S5D2H3_LYSSH</name>
<comment type="caution">
    <text evidence="1">The sequence shown here is derived from an EMBL/GenBank/DDBJ whole genome shotgun (WGS) entry which is preliminary data.</text>
</comment>
<gene>
    <name evidence="1" type="ORF">LYSIN_01981</name>
</gene>
<dbReference type="RefSeq" id="WP_103977095.1">
    <property type="nucleotide sequence ID" value="NZ_PGLV01000001.1"/>
</dbReference>